<dbReference type="Pfam" id="PF01041">
    <property type="entry name" value="DegT_DnrJ_EryC1"/>
    <property type="match status" value="1"/>
</dbReference>
<comment type="similarity">
    <text evidence="2">Belongs to the DegT/DnrJ/EryC1 family.</text>
</comment>
<reference evidence="3" key="1">
    <citation type="submission" date="2019-07" db="EMBL/GenBank/DDBJ databases">
        <authorList>
            <consortium name="PulseNet: The National Subtyping Network for Foodborne Disease Surveillance"/>
            <person name="Tarr C.L."/>
            <person name="Trees E."/>
            <person name="Katz L.S."/>
            <person name="Carleton-Romer H.A."/>
            <person name="Stroika S."/>
            <person name="Kucerova Z."/>
            <person name="Roache K.F."/>
            <person name="Sabol A.L."/>
            <person name="Besser J."/>
            <person name="Gerner-Smidt P."/>
        </authorList>
    </citation>
    <scope>NUCLEOTIDE SEQUENCE</scope>
    <source>
        <strain evidence="3">PNUSAS085448</strain>
    </source>
</reference>
<accession>A0A5Y4D084</accession>
<protein>
    <submittedName>
        <fullName evidence="3">Lipopolysaccharide biosynthesis protein RfbH</fullName>
    </submittedName>
</protein>
<dbReference type="PANTHER" id="PTHR30244:SF34">
    <property type="entry name" value="DTDP-4-AMINO-4,6-DIDEOXYGALACTOSE TRANSAMINASE"/>
    <property type="match status" value="1"/>
</dbReference>
<dbReference type="GO" id="GO:0008483">
    <property type="term" value="F:transaminase activity"/>
    <property type="evidence" value="ECO:0007669"/>
    <property type="project" value="TreeGrafter"/>
</dbReference>
<proteinExistence type="inferred from homology"/>
<comment type="caution">
    <text evidence="3">The sequence shown here is derived from an EMBL/GenBank/DDBJ whole genome shotgun (WGS) entry which is preliminary data.</text>
</comment>
<dbReference type="InterPro" id="IPR015422">
    <property type="entry name" value="PyrdxlP-dep_Trfase_small"/>
</dbReference>
<feature type="non-terminal residue" evidence="3">
    <location>
        <position position="1"/>
    </location>
</feature>
<evidence type="ECO:0000256" key="1">
    <source>
        <dbReference type="ARBA" id="ARBA00022898"/>
    </source>
</evidence>
<dbReference type="InterPro" id="IPR015424">
    <property type="entry name" value="PyrdxlP-dep_Trfase"/>
</dbReference>
<dbReference type="InterPro" id="IPR000653">
    <property type="entry name" value="DegT/StrS_aminotransferase"/>
</dbReference>
<sequence length="129" mass="14946">FVEQRKANFSYLKQGLQSCTEFLELPEATEKSDPSWFGFPITLKETSGVNRVELVKFLDEAKIGTRLLFAGNLIRQPYFANVKYRVVGELTNTDRIMNQTFWIGIYPGLTTEHLDYVVSKFEEFFGLNF</sequence>
<dbReference type="PANTHER" id="PTHR30244">
    <property type="entry name" value="TRANSAMINASE"/>
    <property type="match status" value="1"/>
</dbReference>
<dbReference type="SUPFAM" id="SSF53383">
    <property type="entry name" value="PLP-dependent transferases"/>
    <property type="match status" value="1"/>
</dbReference>
<evidence type="ECO:0000256" key="2">
    <source>
        <dbReference type="ARBA" id="ARBA00037999"/>
    </source>
</evidence>
<keyword evidence="1" id="KW-0663">Pyridoxal phosphate</keyword>
<dbReference type="GO" id="GO:0030170">
    <property type="term" value="F:pyridoxal phosphate binding"/>
    <property type="evidence" value="ECO:0007669"/>
    <property type="project" value="TreeGrafter"/>
</dbReference>
<dbReference type="Gene3D" id="3.90.1150.10">
    <property type="entry name" value="Aspartate Aminotransferase, domain 1"/>
    <property type="match status" value="1"/>
</dbReference>
<gene>
    <name evidence="3" type="ORF">FQR38_24620</name>
</gene>
<dbReference type="AlphaFoldDB" id="A0A5Y4D084"/>
<dbReference type="FunFam" id="3.90.1150.10:FF:000068">
    <property type="entry name" value="LPS biosynthesis protein"/>
    <property type="match status" value="1"/>
</dbReference>
<dbReference type="GO" id="GO:0000271">
    <property type="term" value="P:polysaccharide biosynthetic process"/>
    <property type="evidence" value="ECO:0007669"/>
    <property type="project" value="TreeGrafter"/>
</dbReference>
<evidence type="ECO:0000313" key="3">
    <source>
        <dbReference type="EMBL" id="ECJ9930041.1"/>
    </source>
</evidence>
<dbReference type="EMBL" id="AAJAFA010000334">
    <property type="protein sequence ID" value="ECJ9930041.1"/>
    <property type="molecule type" value="Genomic_DNA"/>
</dbReference>
<name>A0A5Y4D084_SALER</name>
<organism evidence="3">
    <name type="scientific">Salmonella enterica</name>
    <name type="common">Salmonella choleraesuis</name>
    <dbReference type="NCBI Taxonomy" id="28901"/>
    <lineage>
        <taxon>Bacteria</taxon>
        <taxon>Pseudomonadati</taxon>
        <taxon>Pseudomonadota</taxon>
        <taxon>Gammaproteobacteria</taxon>
        <taxon>Enterobacterales</taxon>
        <taxon>Enterobacteriaceae</taxon>
        <taxon>Salmonella</taxon>
    </lineage>
</organism>